<evidence type="ECO:0000256" key="1">
    <source>
        <dbReference type="SAM" id="Phobius"/>
    </source>
</evidence>
<dbReference type="Proteomes" id="UP000324800">
    <property type="component" value="Unassembled WGS sequence"/>
</dbReference>
<dbReference type="SUPFAM" id="SSF54001">
    <property type="entry name" value="Cysteine proteinases"/>
    <property type="match status" value="1"/>
</dbReference>
<proteinExistence type="predicted"/>
<name>A0A5J4TEY0_9EUKA</name>
<keyword evidence="1" id="KW-1133">Transmembrane helix</keyword>
<evidence type="ECO:0000313" key="4">
    <source>
        <dbReference type="Proteomes" id="UP000324800"/>
    </source>
</evidence>
<dbReference type="Pfam" id="PF00112">
    <property type="entry name" value="Peptidase_C1"/>
    <property type="match status" value="1"/>
</dbReference>
<dbReference type="InterPro" id="IPR038765">
    <property type="entry name" value="Papain-like_cys_pep_sf"/>
</dbReference>
<dbReference type="GO" id="GO:0006508">
    <property type="term" value="P:proteolysis"/>
    <property type="evidence" value="ECO:0007669"/>
    <property type="project" value="InterPro"/>
</dbReference>
<evidence type="ECO:0000313" key="3">
    <source>
        <dbReference type="EMBL" id="KAA6356679.1"/>
    </source>
</evidence>
<dbReference type="Gene3D" id="3.90.70.10">
    <property type="entry name" value="Cysteine proteinases"/>
    <property type="match status" value="1"/>
</dbReference>
<protein>
    <recommendedName>
        <fullName evidence="2">Peptidase C1A papain C-terminal domain-containing protein</fullName>
    </recommendedName>
</protein>
<accession>A0A5J4TEY0</accession>
<organism evidence="3 4">
    <name type="scientific">Streblomastix strix</name>
    <dbReference type="NCBI Taxonomy" id="222440"/>
    <lineage>
        <taxon>Eukaryota</taxon>
        <taxon>Metamonada</taxon>
        <taxon>Preaxostyla</taxon>
        <taxon>Oxymonadida</taxon>
        <taxon>Streblomastigidae</taxon>
        <taxon>Streblomastix</taxon>
    </lineage>
</organism>
<feature type="non-terminal residue" evidence="3">
    <location>
        <position position="1"/>
    </location>
</feature>
<evidence type="ECO:0000259" key="2">
    <source>
        <dbReference type="Pfam" id="PF00112"/>
    </source>
</evidence>
<keyword evidence="1" id="KW-0472">Membrane</keyword>
<sequence>QKCRVLQDVVEHLDYALYGIVTYLREKVNIAPSITYAVESSPDEIKMIYSEEYEEEVPRGCHGNWYQYVLGIDQNGIVSSKCVSNNATLFPDYSEGTSTTMPVKPTRCDDKINDVQQYSKGLKYGMIREVSIDELKQFITRVGPVNGVIKYYKDIEDILYEEGIFYGWEGNEWIVAKKYTQKSDLYGEVSYYLEDRLPFVHTQYGTSSKKISGSVFYYDCSKLTLETIAEACPGPTDKKSQQYKDDPRTAARGLCQSEICTAKGTPSAECVCPDVKEGGYTKEKCEADKESEKDSAGLVQMTLGVFVAVVVLPVLALFF</sequence>
<gene>
    <name evidence="3" type="ORF">EZS28_047794</name>
</gene>
<keyword evidence="1" id="KW-0812">Transmembrane</keyword>
<dbReference type="EMBL" id="SNRW01032579">
    <property type="protein sequence ID" value="KAA6356679.1"/>
    <property type="molecule type" value="Genomic_DNA"/>
</dbReference>
<feature type="domain" description="Peptidase C1A papain C-terminal" evidence="2">
    <location>
        <begin position="58"/>
        <end position="169"/>
    </location>
</feature>
<dbReference type="GO" id="GO:0008234">
    <property type="term" value="F:cysteine-type peptidase activity"/>
    <property type="evidence" value="ECO:0007669"/>
    <property type="project" value="InterPro"/>
</dbReference>
<dbReference type="AlphaFoldDB" id="A0A5J4TEY0"/>
<comment type="caution">
    <text evidence="3">The sequence shown here is derived from an EMBL/GenBank/DDBJ whole genome shotgun (WGS) entry which is preliminary data.</text>
</comment>
<dbReference type="InterPro" id="IPR000668">
    <property type="entry name" value="Peptidase_C1A_C"/>
</dbReference>
<reference evidence="3 4" key="1">
    <citation type="submission" date="2019-03" db="EMBL/GenBank/DDBJ databases">
        <title>Single cell metagenomics reveals metabolic interactions within the superorganism composed of flagellate Streblomastix strix and complex community of Bacteroidetes bacteria on its surface.</title>
        <authorList>
            <person name="Treitli S.C."/>
            <person name="Kolisko M."/>
            <person name="Husnik F."/>
            <person name="Keeling P."/>
            <person name="Hampl V."/>
        </authorList>
    </citation>
    <scope>NUCLEOTIDE SEQUENCE [LARGE SCALE GENOMIC DNA]</scope>
    <source>
        <strain evidence="3">ST1C</strain>
    </source>
</reference>
<feature type="transmembrane region" description="Helical" evidence="1">
    <location>
        <begin position="298"/>
        <end position="318"/>
    </location>
</feature>